<protein>
    <submittedName>
        <fullName evidence="7">UDP-galactopyranose mutase</fullName>
    </submittedName>
</protein>
<evidence type="ECO:0000256" key="1">
    <source>
        <dbReference type="ARBA" id="ARBA00001974"/>
    </source>
</evidence>
<dbReference type="GO" id="GO:0050660">
    <property type="term" value="F:flavin adenine dinucleotide binding"/>
    <property type="evidence" value="ECO:0007669"/>
    <property type="project" value="TreeGrafter"/>
</dbReference>
<evidence type="ECO:0000259" key="6">
    <source>
        <dbReference type="Pfam" id="PF03275"/>
    </source>
</evidence>
<dbReference type="SUPFAM" id="SSF53756">
    <property type="entry name" value="UDP-Glycosyltransferase/glycogen phosphorylase"/>
    <property type="match status" value="1"/>
</dbReference>
<evidence type="ECO:0000256" key="3">
    <source>
        <dbReference type="ARBA" id="ARBA00022630"/>
    </source>
</evidence>
<name>A0A2W4E9S9_9HYPH</name>
<evidence type="ECO:0000313" key="7">
    <source>
        <dbReference type="EMBL" id="PZM08963.1"/>
    </source>
</evidence>
<organism evidence="7 8">
    <name type="scientific">Rhizobium tubonense</name>
    <dbReference type="NCBI Taxonomy" id="484088"/>
    <lineage>
        <taxon>Bacteria</taxon>
        <taxon>Pseudomonadati</taxon>
        <taxon>Pseudomonadota</taxon>
        <taxon>Alphaproteobacteria</taxon>
        <taxon>Hyphomicrobiales</taxon>
        <taxon>Rhizobiaceae</taxon>
        <taxon>Rhizobium/Agrobacterium group</taxon>
        <taxon>Rhizobium</taxon>
    </lineage>
</organism>
<dbReference type="Pfam" id="PF03275">
    <property type="entry name" value="GLF"/>
    <property type="match status" value="1"/>
</dbReference>
<sequence length="787" mass="89473">MNLLNSVPQLSDNSLLDNAPLICFSHLRWDFVLQRPQHLMDRFGRERQVFYFEEFIPTDHHLAYLEIHPFEGTTVKAIRPRVPHLWDERKREDALRRLLDDLILLEGGRRPILWFYTPLMFAFARHIDAVAVVYDCMDELANFKFAPANLKASEQELMASADLVFTGGLSLYDAKRGQHDNIYPFPSGVDANHFRAARDWSVTEPADQAIIPHPRLGYYGVIDERLDLQLIKSVAAARPDLSFVFLGPILKISPEEVPKAANIHYLGQKAYTDLPAYLSGWQVALMPFALNEATRFISPTKTPEYLAAGRPVVGTPIVDVVRGYSEVPGVFLADDAEAFAAGCDAALSMARSDTAWLQTVDHMLSQSSWDTTFEKMSALLQQVPAQKVVSTFAPQRSNLRTPFGGQKDTYDYLVVGAGFAGAVLAERLAADGGKKVLVCDKKRHIGGNAYDHYDDAGILVHKYGPHIFHTNSEDVATYLSRFTAWRPYEHRVLAKIGDLHLPIPINRTTLNALYNLNLTTEAAAARFLADRAEPVDPVMTSRDVVISQVGTELYRIFFEGYTRKQWGLDPSELDRSVTARVPTRTNLDDRYFLDRFQAMPLDGYTRMFERMLDHENITVMLDTDFADLKQKPLAKHTIFTGPIDEYFDYRFGCLPYRSLEFKHETHDTRRLLPVAVINHPSENVAYTRVTEYKHLTGQVHPKTSITYEYARDEGDPYYPIPRPENQALYKKYERLTHGREDVTFVGRLGTYKYYNMDQVVGQALATYRRLQARFAAPSKALSGVQHD</sequence>
<dbReference type="OrthoDB" id="9769600at2"/>
<dbReference type="Proteomes" id="UP000248925">
    <property type="component" value="Unassembled WGS sequence"/>
</dbReference>
<dbReference type="SUPFAM" id="SSF54373">
    <property type="entry name" value="FAD-linked reductases, C-terminal domain"/>
    <property type="match status" value="1"/>
</dbReference>
<comment type="caution">
    <text evidence="7">The sequence shown here is derived from an EMBL/GenBank/DDBJ whole genome shotgun (WGS) entry which is preliminary data.</text>
</comment>
<accession>A0A2W4E9S9</accession>
<dbReference type="EMBL" id="PCDP01000064">
    <property type="protein sequence ID" value="PZM08963.1"/>
    <property type="molecule type" value="Genomic_DNA"/>
</dbReference>
<gene>
    <name evidence="7" type="primary">glf</name>
    <name evidence="7" type="ORF">CPY51_27320</name>
</gene>
<comment type="cofactor">
    <cofactor evidence="1">
        <name>FAD</name>
        <dbReference type="ChEBI" id="CHEBI:57692"/>
    </cofactor>
</comment>
<dbReference type="Pfam" id="PF13450">
    <property type="entry name" value="NAD_binding_8"/>
    <property type="match status" value="1"/>
</dbReference>
<dbReference type="NCBIfam" id="TIGR00031">
    <property type="entry name" value="UDP-GALP_mutase"/>
    <property type="match status" value="1"/>
</dbReference>
<evidence type="ECO:0000313" key="8">
    <source>
        <dbReference type="Proteomes" id="UP000248925"/>
    </source>
</evidence>
<comment type="similarity">
    <text evidence="2">Belongs to the UDP-galactopyranose/dTDP-fucopyranose mutase family.</text>
</comment>
<dbReference type="PANTHER" id="PTHR21197">
    <property type="entry name" value="UDP-GALACTOPYRANOSE MUTASE"/>
    <property type="match status" value="1"/>
</dbReference>
<dbReference type="CDD" id="cd04950">
    <property type="entry name" value="GT4_TuaH-like"/>
    <property type="match status" value="1"/>
</dbReference>
<dbReference type="AlphaFoldDB" id="A0A2W4E9S9"/>
<evidence type="ECO:0000256" key="4">
    <source>
        <dbReference type="ARBA" id="ARBA00022827"/>
    </source>
</evidence>
<keyword evidence="8" id="KW-1185">Reference proteome</keyword>
<dbReference type="Pfam" id="PF13692">
    <property type="entry name" value="Glyco_trans_1_4"/>
    <property type="match status" value="1"/>
</dbReference>
<reference evidence="7 8" key="1">
    <citation type="journal article" date="2018" name="Sci. Rep.">
        <title>Rhizobium tumorigenes sp. nov., a novel plant tumorigenic bacterium isolated from cane gall tumors on thornless blackberry.</title>
        <authorList>
            <person name="Kuzmanovi N."/>
            <person name="Smalla K."/>
            <person name="Gronow S."/>
            <person name="PuBawska J."/>
        </authorList>
    </citation>
    <scope>NUCLEOTIDE SEQUENCE [LARGE SCALE GENOMIC DNA]</scope>
    <source>
        <strain evidence="7 8">CCBAU 85046</strain>
    </source>
</reference>
<dbReference type="InterPro" id="IPR015899">
    <property type="entry name" value="UDP-GalPyranose_mutase_C"/>
</dbReference>
<proteinExistence type="inferred from homology"/>
<keyword evidence="3" id="KW-0285">Flavoprotein</keyword>
<dbReference type="GO" id="GO:0008767">
    <property type="term" value="F:UDP-galactopyranose mutase activity"/>
    <property type="evidence" value="ECO:0007669"/>
    <property type="project" value="InterPro"/>
</dbReference>
<dbReference type="SUPFAM" id="SSF51971">
    <property type="entry name" value="Nucleotide-binding domain"/>
    <property type="match status" value="1"/>
</dbReference>
<feature type="domain" description="UDP-galactopyranose mutase C-terminal" evidence="6">
    <location>
        <begin position="557"/>
        <end position="753"/>
    </location>
</feature>
<keyword evidence="5" id="KW-0413">Isomerase</keyword>
<dbReference type="GO" id="GO:0005829">
    <property type="term" value="C:cytosol"/>
    <property type="evidence" value="ECO:0007669"/>
    <property type="project" value="TreeGrafter"/>
</dbReference>
<keyword evidence="4" id="KW-0274">FAD</keyword>
<evidence type="ECO:0000256" key="2">
    <source>
        <dbReference type="ARBA" id="ARBA00009321"/>
    </source>
</evidence>
<dbReference type="RefSeq" id="WP_111163427.1">
    <property type="nucleotide sequence ID" value="NZ_PCDP01000064.1"/>
</dbReference>
<dbReference type="Gene3D" id="3.40.50.2000">
    <property type="entry name" value="Glycogen Phosphorylase B"/>
    <property type="match status" value="1"/>
</dbReference>
<evidence type="ECO:0000256" key="5">
    <source>
        <dbReference type="ARBA" id="ARBA00023235"/>
    </source>
</evidence>
<dbReference type="Gene3D" id="3.40.50.720">
    <property type="entry name" value="NAD(P)-binding Rossmann-like Domain"/>
    <property type="match status" value="3"/>
</dbReference>
<dbReference type="PANTHER" id="PTHR21197:SF0">
    <property type="entry name" value="UDP-GALACTOPYRANOSE MUTASE"/>
    <property type="match status" value="1"/>
</dbReference>
<dbReference type="InterPro" id="IPR004379">
    <property type="entry name" value="UDP-GALP_mutase"/>
</dbReference>